<reference evidence="2" key="2">
    <citation type="submission" date="2025-08" db="UniProtKB">
        <authorList>
            <consortium name="Ensembl"/>
        </authorList>
    </citation>
    <scope>IDENTIFICATION</scope>
</reference>
<dbReference type="InterPro" id="IPR003837">
    <property type="entry name" value="GatC"/>
</dbReference>
<reference evidence="2" key="3">
    <citation type="submission" date="2025-09" db="UniProtKB">
        <authorList>
            <consortium name="Ensembl"/>
        </authorList>
    </citation>
    <scope>IDENTIFICATION</scope>
</reference>
<dbReference type="GO" id="GO:0032543">
    <property type="term" value="P:mitochondrial translation"/>
    <property type="evidence" value="ECO:0007669"/>
    <property type="project" value="UniProtKB-UniRule"/>
</dbReference>
<dbReference type="PANTHER" id="PTHR15004:SF0">
    <property type="entry name" value="GLUTAMYL-TRNA(GLN) AMIDOTRANSFERASE SUBUNIT C, MITOCHONDRIAL"/>
    <property type="match status" value="1"/>
</dbReference>
<keyword evidence="1" id="KW-0436">Ligase</keyword>
<comment type="subunit">
    <text evidence="1">Subunit of the heterotrimeric GatCAB amidotransferase (AdT) complex, composed of A (QRSL1), B (GATB) and C (GATC) subunits.</text>
</comment>
<protein>
    <recommendedName>
        <fullName evidence="1">Glutamyl-tRNA(Gln) amidotransferase subunit C, mitochondrial</fullName>
        <shortName evidence="1">Glu-AdT subunit C</shortName>
        <ecNumber evidence="1">6.3.5.-</ecNumber>
    </recommendedName>
</protein>
<dbReference type="InterPro" id="IPR036113">
    <property type="entry name" value="Asp/Glu-ADT_sf_sub_c"/>
</dbReference>
<evidence type="ECO:0000313" key="3">
    <source>
        <dbReference type="Proteomes" id="UP000001645"/>
    </source>
</evidence>
<dbReference type="GO" id="GO:0005739">
    <property type="term" value="C:mitochondrion"/>
    <property type="evidence" value="ECO:0007669"/>
    <property type="project" value="UniProtKB-SubCell"/>
</dbReference>
<dbReference type="HAMAP" id="MF_00122">
    <property type="entry name" value="GatC"/>
    <property type="match status" value="1"/>
</dbReference>
<evidence type="ECO:0000313" key="2">
    <source>
        <dbReference type="Ensembl" id="ENSMGAP00000008965.2"/>
    </source>
</evidence>
<dbReference type="GO" id="GO:0030956">
    <property type="term" value="C:glutamyl-tRNA(Gln) amidotransferase complex"/>
    <property type="evidence" value="ECO:0007669"/>
    <property type="project" value="UniProtKB-UniRule"/>
</dbReference>
<keyword evidence="1" id="KW-0067">ATP-binding</keyword>
<accession>G1N992</accession>
<dbReference type="SUPFAM" id="SSF141000">
    <property type="entry name" value="Glu-tRNAGln amidotransferase C subunit"/>
    <property type="match status" value="1"/>
</dbReference>
<dbReference type="GO" id="GO:0006450">
    <property type="term" value="P:regulation of translational fidelity"/>
    <property type="evidence" value="ECO:0007669"/>
    <property type="project" value="InterPro"/>
</dbReference>
<dbReference type="HOGENOM" id="CLU_105899_0_2_1"/>
<keyword evidence="1" id="KW-0496">Mitochondrion</keyword>
<dbReference type="GO" id="GO:0005524">
    <property type="term" value="F:ATP binding"/>
    <property type="evidence" value="ECO:0007669"/>
    <property type="project" value="UniProtKB-KW"/>
</dbReference>
<comment type="subcellular location">
    <subcellularLocation>
        <location evidence="1">Mitochondrion</location>
    </subcellularLocation>
</comment>
<dbReference type="Ensembl" id="ENSMGAT00000009777.2">
    <property type="protein sequence ID" value="ENSMGAP00000008965.2"/>
    <property type="gene ID" value="ENSMGAG00000008733.2"/>
</dbReference>
<gene>
    <name evidence="1 2" type="primary">GATC</name>
</gene>
<sequence>MAAARPLRHRSDALPARVDDVTNRFRWRAMRALGLCRWLLGGTVRALGPGAATASSAPSPQDGVTVEVLDHLERLALVDFRDAEGVERLREAVRFAERLREVNTEGVEPMDSVLEDRCLYLREDDVTEGSCTAELLKNAREKVEEYFVAPPGNIPLPELEERDTFLKEKLPH</sequence>
<dbReference type="GO" id="GO:0050567">
    <property type="term" value="F:glutaminyl-tRNA synthase (glutamine-hydrolyzing) activity"/>
    <property type="evidence" value="ECO:0007669"/>
    <property type="project" value="UniProtKB-UniRule"/>
</dbReference>
<dbReference type="GO" id="GO:0070681">
    <property type="term" value="P:glutaminyl-tRNAGln biosynthesis via transamidation"/>
    <property type="evidence" value="ECO:0007669"/>
    <property type="project" value="UniProtKB-UniRule"/>
</dbReference>
<comment type="similarity">
    <text evidence="1">Belongs to the GatC family.</text>
</comment>
<organism evidence="2 3">
    <name type="scientific">Meleagris gallopavo</name>
    <name type="common">Wild turkey</name>
    <dbReference type="NCBI Taxonomy" id="9103"/>
    <lineage>
        <taxon>Eukaryota</taxon>
        <taxon>Metazoa</taxon>
        <taxon>Chordata</taxon>
        <taxon>Craniata</taxon>
        <taxon>Vertebrata</taxon>
        <taxon>Euteleostomi</taxon>
        <taxon>Archelosauria</taxon>
        <taxon>Archosauria</taxon>
        <taxon>Dinosauria</taxon>
        <taxon>Saurischia</taxon>
        <taxon>Theropoda</taxon>
        <taxon>Coelurosauria</taxon>
        <taxon>Aves</taxon>
        <taxon>Neognathae</taxon>
        <taxon>Galloanserae</taxon>
        <taxon>Galliformes</taxon>
        <taxon>Phasianidae</taxon>
        <taxon>Meleagridinae</taxon>
        <taxon>Meleagris</taxon>
    </lineage>
</organism>
<keyword evidence="1" id="KW-0648">Protein biosynthesis</keyword>
<dbReference type="NCBIfam" id="TIGR00135">
    <property type="entry name" value="gatC"/>
    <property type="match status" value="1"/>
</dbReference>
<evidence type="ECO:0000256" key="1">
    <source>
        <dbReference type="HAMAP-Rule" id="MF_03149"/>
    </source>
</evidence>
<name>G1N992_MELGA</name>
<dbReference type="AlphaFoldDB" id="G1N992"/>
<comment type="function">
    <text evidence="1">Allows the formation of correctly charged Gln-tRNA(Gln) through the transamidation of misacylated Glu-tRNA(Gln) in the mitochondria. The reaction takes place in the presence of glutamine and ATP through an activated gamma-phospho-Glu-tRNA(Gln).</text>
</comment>
<comment type="catalytic activity">
    <reaction evidence="1">
        <text>L-glutamyl-tRNA(Gln) + L-glutamine + ATP + H2O = L-glutaminyl-tRNA(Gln) + L-glutamate + ADP + phosphate + H(+)</text>
        <dbReference type="Rhea" id="RHEA:17521"/>
        <dbReference type="Rhea" id="RHEA-COMP:9681"/>
        <dbReference type="Rhea" id="RHEA-COMP:9684"/>
        <dbReference type="ChEBI" id="CHEBI:15377"/>
        <dbReference type="ChEBI" id="CHEBI:15378"/>
        <dbReference type="ChEBI" id="CHEBI:29985"/>
        <dbReference type="ChEBI" id="CHEBI:30616"/>
        <dbReference type="ChEBI" id="CHEBI:43474"/>
        <dbReference type="ChEBI" id="CHEBI:58359"/>
        <dbReference type="ChEBI" id="CHEBI:78520"/>
        <dbReference type="ChEBI" id="CHEBI:78521"/>
        <dbReference type="ChEBI" id="CHEBI:456216"/>
    </reaction>
</comment>
<dbReference type="GeneTree" id="ENSGT00390000018351"/>
<dbReference type="InParanoid" id="G1N992"/>
<dbReference type="Pfam" id="PF02686">
    <property type="entry name" value="GatC"/>
    <property type="match status" value="1"/>
</dbReference>
<proteinExistence type="inferred from homology"/>
<dbReference type="Proteomes" id="UP000001645">
    <property type="component" value="Chromosome 17"/>
</dbReference>
<keyword evidence="1" id="KW-0547">Nucleotide-binding</keyword>
<dbReference type="PANTHER" id="PTHR15004">
    <property type="entry name" value="GLUTAMYL-TRNA(GLN) AMIDOTRANSFERASE SUBUNIT C, MITOCHONDRIAL"/>
    <property type="match status" value="1"/>
</dbReference>
<reference evidence="2 3" key="1">
    <citation type="journal article" date="2010" name="PLoS Biol.">
        <title>Multi-platform next-generation sequencing of the domestic turkey (Meleagris gallopavo): genome assembly and analysis.</title>
        <authorList>
            <person name="Dalloul R.A."/>
            <person name="Long J.A."/>
            <person name="Zimin A.V."/>
            <person name="Aslam L."/>
            <person name="Beal K."/>
            <person name="Blomberg L.A."/>
            <person name="Bouffard P."/>
            <person name="Burt D.W."/>
            <person name="Crasta O."/>
            <person name="Crooijmans R.P."/>
            <person name="Cooper K."/>
            <person name="Coulombe R.A."/>
            <person name="De S."/>
            <person name="Delany M.E."/>
            <person name="Dodgson J.B."/>
            <person name="Dong J.J."/>
            <person name="Evans C."/>
            <person name="Frederickson K.M."/>
            <person name="Flicek P."/>
            <person name="Florea L."/>
            <person name="Folkerts O."/>
            <person name="Groenen M.A."/>
            <person name="Harkins T.T."/>
            <person name="Herrero J."/>
            <person name="Hoffmann S."/>
            <person name="Megens H.J."/>
            <person name="Jiang A."/>
            <person name="de Jong P."/>
            <person name="Kaiser P."/>
            <person name="Kim H."/>
            <person name="Kim K.W."/>
            <person name="Kim S."/>
            <person name="Langenberger D."/>
            <person name="Lee M.K."/>
            <person name="Lee T."/>
            <person name="Mane S."/>
            <person name="Marcais G."/>
            <person name="Marz M."/>
            <person name="McElroy A.P."/>
            <person name="Modise T."/>
            <person name="Nefedov M."/>
            <person name="Notredame C."/>
            <person name="Paton I.R."/>
            <person name="Payne W.S."/>
            <person name="Pertea G."/>
            <person name="Prickett D."/>
            <person name="Puiu D."/>
            <person name="Qioa D."/>
            <person name="Raineri E."/>
            <person name="Ruffier M."/>
            <person name="Salzberg S.L."/>
            <person name="Schatz M.C."/>
            <person name="Scheuring C."/>
            <person name="Schmidt C.J."/>
            <person name="Schroeder S."/>
            <person name="Searle S.M."/>
            <person name="Smith E.J."/>
            <person name="Smith J."/>
            <person name="Sonstegard T.S."/>
            <person name="Stadler P.F."/>
            <person name="Tafer H."/>
            <person name="Tu Z.J."/>
            <person name="Van Tassell C.P."/>
            <person name="Vilella A.J."/>
            <person name="Williams K.P."/>
            <person name="Yorke J.A."/>
            <person name="Zhang L."/>
            <person name="Zhang H.B."/>
            <person name="Zhang X."/>
            <person name="Zhang Y."/>
            <person name="Reed K.M."/>
        </authorList>
    </citation>
    <scope>NUCLEOTIDE SEQUENCE [LARGE SCALE GENOMIC DNA]</scope>
</reference>
<keyword evidence="3" id="KW-1185">Reference proteome</keyword>
<dbReference type="EC" id="6.3.5.-" evidence="1"/>